<gene>
    <name evidence="1" type="ORF">C823_00232</name>
</gene>
<dbReference type="HOGENOM" id="CLU_124970_0_0_9"/>
<accession>N2BHC8</accession>
<dbReference type="Pfam" id="PF19552">
    <property type="entry name" value="DUF6075"/>
    <property type="match status" value="1"/>
</dbReference>
<dbReference type="InterPro" id="IPR045721">
    <property type="entry name" value="DUF6075"/>
</dbReference>
<evidence type="ECO:0000313" key="1">
    <source>
        <dbReference type="EMBL" id="EMZ37908.1"/>
    </source>
</evidence>
<keyword evidence="2" id="KW-1185">Reference proteome</keyword>
<proteinExistence type="predicted"/>
<dbReference type="STRING" id="1235802.C823_00232"/>
<dbReference type="PATRIC" id="fig|1235802.3.peg.243"/>
<name>N2BHC8_9FIRM</name>
<comment type="caution">
    <text evidence="1">The sequence shown here is derived from an EMBL/GenBank/DDBJ whole genome shotgun (WGS) entry which is preliminary data.</text>
</comment>
<reference evidence="1 2" key="1">
    <citation type="journal article" date="2014" name="Genome Announc.">
        <title>Draft genome sequences of the altered schaedler flora, a defined bacterial community from gnotobiotic mice.</title>
        <authorList>
            <person name="Wannemuehler M.J."/>
            <person name="Overstreet A.M."/>
            <person name="Ward D.V."/>
            <person name="Phillips G.J."/>
        </authorList>
    </citation>
    <scope>NUCLEOTIDE SEQUENCE [LARGE SCALE GENOMIC DNA]</scope>
    <source>
        <strain evidence="1 2">ASF492</strain>
    </source>
</reference>
<dbReference type="Proteomes" id="UP000012589">
    <property type="component" value="Unassembled WGS sequence"/>
</dbReference>
<dbReference type="AlphaFoldDB" id="N2BHC8"/>
<organism evidence="1 2">
    <name type="scientific">Eubacterium plexicaudatum ASF492</name>
    <dbReference type="NCBI Taxonomy" id="1235802"/>
    <lineage>
        <taxon>Bacteria</taxon>
        <taxon>Bacillati</taxon>
        <taxon>Bacillota</taxon>
        <taxon>Clostridia</taxon>
        <taxon>Eubacteriales</taxon>
        <taxon>Eubacteriaceae</taxon>
        <taxon>Eubacterium</taxon>
    </lineage>
</organism>
<dbReference type="EMBL" id="AQFT01000009">
    <property type="protein sequence ID" value="EMZ37908.1"/>
    <property type="molecule type" value="Genomic_DNA"/>
</dbReference>
<evidence type="ECO:0000313" key="2">
    <source>
        <dbReference type="Proteomes" id="UP000012589"/>
    </source>
</evidence>
<dbReference type="eggNOG" id="ENOG5030KV1">
    <property type="taxonomic scope" value="Bacteria"/>
</dbReference>
<protein>
    <submittedName>
        <fullName evidence="1">Uncharacterized protein</fullName>
    </submittedName>
</protein>
<sequence length="146" mass="17050">MPSFTVKNRLKSLQNEKLKEVRYQDVYHKALVYCLGISDDTSRNIKSIYNFKTGCVKTVCLHEGWQTSGSLKVVRMAFNLYCNGTPIVFDYDDEEEQMDECRRYTVEELFCCAYAPYFWQKLDTFPMEISSYGRYGSIGNFAYVVP</sequence>